<feature type="signal peptide" evidence="2">
    <location>
        <begin position="1"/>
        <end position="19"/>
    </location>
</feature>
<reference evidence="3 4" key="1">
    <citation type="submission" date="2016-07" db="EMBL/GenBank/DDBJ databases">
        <title>Multiple horizontal gene transfer events from other fungi enriched the ability of initially mycotrophic Trichoderma (Ascomycota) to feed on dead plant biomass.</title>
        <authorList>
            <consortium name="DOE Joint Genome Institute"/>
            <person name="Aerts A."/>
            <person name="Atanasova L."/>
            <person name="Chenthamara K."/>
            <person name="Zhang J."/>
            <person name="Grujic M."/>
            <person name="Henrissat B."/>
            <person name="Kuo A."/>
            <person name="Salamov A."/>
            <person name="Lipzen A."/>
            <person name="Labutti K."/>
            <person name="Barry K."/>
            <person name="Miao Y."/>
            <person name="Rahimi M.J."/>
            <person name="Shen Q."/>
            <person name="Grigoriev I.V."/>
            <person name="Kubicek C.P."/>
            <person name="Druzhinina I.S."/>
        </authorList>
    </citation>
    <scope>NUCLEOTIDE SEQUENCE [LARGE SCALE GENOMIC DNA]</scope>
    <source>
        <strain evidence="3 4">ATCC 18648</strain>
    </source>
</reference>
<evidence type="ECO:0000256" key="1">
    <source>
        <dbReference type="SAM" id="MobiDB-lite"/>
    </source>
</evidence>
<protein>
    <submittedName>
        <fullName evidence="3">Uncharacterized protein</fullName>
    </submittedName>
</protein>
<dbReference type="Proteomes" id="UP000240760">
    <property type="component" value="Unassembled WGS sequence"/>
</dbReference>
<feature type="region of interest" description="Disordered" evidence="1">
    <location>
        <begin position="54"/>
        <end position="113"/>
    </location>
</feature>
<proteinExistence type="predicted"/>
<evidence type="ECO:0000313" key="3">
    <source>
        <dbReference type="EMBL" id="PTB80465.1"/>
    </source>
</evidence>
<sequence length="113" mass="12559">MPGLSFFPLLAQGSLLCFSGEIEHQPQDRGIADFVSRYDDVRIRLGVAELRQIEARPRHGKRGGKREEGKAKKREKRKGPGGVLRCNYCPPLGSASGRYGVQSNAARKSAYDW</sequence>
<dbReference type="AlphaFoldDB" id="A0A2T4CFX1"/>
<gene>
    <name evidence="3" type="ORF">M440DRAFT_195356</name>
</gene>
<evidence type="ECO:0000313" key="4">
    <source>
        <dbReference type="Proteomes" id="UP000240760"/>
    </source>
</evidence>
<evidence type="ECO:0000256" key="2">
    <source>
        <dbReference type="SAM" id="SignalP"/>
    </source>
</evidence>
<dbReference type="EMBL" id="KZ679127">
    <property type="protein sequence ID" value="PTB80465.1"/>
    <property type="molecule type" value="Genomic_DNA"/>
</dbReference>
<feature type="chain" id="PRO_5015668296" evidence="2">
    <location>
        <begin position="20"/>
        <end position="113"/>
    </location>
</feature>
<keyword evidence="2" id="KW-0732">Signal</keyword>
<organism evidence="3 4">
    <name type="scientific">Trichoderma longibrachiatum ATCC 18648</name>
    <dbReference type="NCBI Taxonomy" id="983965"/>
    <lineage>
        <taxon>Eukaryota</taxon>
        <taxon>Fungi</taxon>
        <taxon>Dikarya</taxon>
        <taxon>Ascomycota</taxon>
        <taxon>Pezizomycotina</taxon>
        <taxon>Sordariomycetes</taxon>
        <taxon>Hypocreomycetidae</taxon>
        <taxon>Hypocreales</taxon>
        <taxon>Hypocreaceae</taxon>
        <taxon>Trichoderma</taxon>
    </lineage>
</organism>
<keyword evidence="4" id="KW-1185">Reference proteome</keyword>
<accession>A0A2T4CFX1</accession>
<name>A0A2T4CFX1_TRILO</name>